<dbReference type="NCBIfam" id="NF007298">
    <property type="entry name" value="PRK09776.1"/>
    <property type="match status" value="1"/>
</dbReference>
<dbReference type="Gene3D" id="3.30.70.270">
    <property type="match status" value="1"/>
</dbReference>
<evidence type="ECO:0000256" key="4">
    <source>
        <dbReference type="ARBA" id="ARBA00012528"/>
    </source>
</evidence>
<dbReference type="SUPFAM" id="SSF55073">
    <property type="entry name" value="Nucleotide cyclase"/>
    <property type="match status" value="1"/>
</dbReference>
<dbReference type="NCBIfam" id="TIGR00254">
    <property type="entry name" value="GGDEF"/>
    <property type="match status" value="1"/>
</dbReference>
<dbReference type="SUPFAM" id="SSF55785">
    <property type="entry name" value="PYP-like sensor domain (PAS domain)"/>
    <property type="match status" value="3"/>
</dbReference>
<dbReference type="CDD" id="cd00130">
    <property type="entry name" value="PAS"/>
    <property type="match status" value="3"/>
</dbReference>
<dbReference type="EC" id="2.7.7.65" evidence="4"/>
<dbReference type="CDD" id="cd01949">
    <property type="entry name" value="GGDEF"/>
    <property type="match status" value="1"/>
</dbReference>
<dbReference type="Pfam" id="PF05231">
    <property type="entry name" value="MASE1"/>
    <property type="match status" value="1"/>
</dbReference>
<keyword evidence="5" id="KW-1003">Cell membrane</keyword>
<feature type="domain" description="PAC" evidence="12">
    <location>
        <begin position="373"/>
        <end position="425"/>
    </location>
</feature>
<accession>A0A014PWL2</accession>
<evidence type="ECO:0000313" key="14">
    <source>
        <dbReference type="EMBL" id="EXU75242.1"/>
    </source>
</evidence>
<dbReference type="InterPro" id="IPR013656">
    <property type="entry name" value="PAS_4"/>
</dbReference>
<dbReference type="AlphaFoldDB" id="A0A014PWL2"/>
<dbReference type="PROSITE" id="PS50113">
    <property type="entry name" value="PAC"/>
    <property type="match status" value="2"/>
</dbReference>
<dbReference type="PANTHER" id="PTHR44757">
    <property type="entry name" value="DIGUANYLATE CYCLASE DGCP"/>
    <property type="match status" value="1"/>
</dbReference>
<feature type="transmembrane region" description="Helical" evidence="10">
    <location>
        <begin position="266"/>
        <end position="289"/>
    </location>
</feature>
<comment type="caution">
    <text evidence="14">The sequence shown here is derived from an EMBL/GenBank/DDBJ whole genome shotgun (WGS) entry which is preliminary data.</text>
</comment>
<feature type="transmembrane region" description="Helical" evidence="10">
    <location>
        <begin position="20"/>
        <end position="37"/>
    </location>
</feature>
<keyword evidence="8 10" id="KW-0472">Membrane</keyword>
<dbReference type="GO" id="GO:0005886">
    <property type="term" value="C:plasma membrane"/>
    <property type="evidence" value="ECO:0007669"/>
    <property type="project" value="UniProtKB-SubCell"/>
</dbReference>
<feature type="transmembrane region" description="Helical" evidence="10">
    <location>
        <begin position="124"/>
        <end position="148"/>
    </location>
</feature>
<dbReference type="Pfam" id="PF08447">
    <property type="entry name" value="PAS_3"/>
    <property type="match status" value="2"/>
</dbReference>
<dbReference type="STRING" id="69222.BG55_12400"/>
<keyword evidence="6 10" id="KW-0812">Transmembrane</keyword>
<dbReference type="SMART" id="SM00091">
    <property type="entry name" value="PAS"/>
    <property type="match status" value="3"/>
</dbReference>
<comment type="pathway">
    <text evidence="3">Purine metabolism; 3',5'-cyclic di-GMP biosynthesis.</text>
</comment>
<dbReference type="InterPro" id="IPR000160">
    <property type="entry name" value="GGDEF_dom"/>
</dbReference>
<comment type="catalytic activity">
    <reaction evidence="9">
        <text>2 GTP = 3',3'-c-di-GMP + 2 diphosphate</text>
        <dbReference type="Rhea" id="RHEA:24898"/>
        <dbReference type="ChEBI" id="CHEBI:33019"/>
        <dbReference type="ChEBI" id="CHEBI:37565"/>
        <dbReference type="ChEBI" id="CHEBI:58805"/>
        <dbReference type="EC" id="2.7.7.65"/>
    </reaction>
</comment>
<evidence type="ECO:0000313" key="15">
    <source>
        <dbReference type="Proteomes" id="UP000019918"/>
    </source>
</evidence>
<feature type="transmembrane region" description="Helical" evidence="10">
    <location>
        <begin position="232"/>
        <end position="254"/>
    </location>
</feature>
<dbReference type="InterPro" id="IPR029787">
    <property type="entry name" value="Nucleotide_cyclase"/>
</dbReference>
<dbReference type="PROSITE" id="PS50887">
    <property type="entry name" value="GGDEF"/>
    <property type="match status" value="1"/>
</dbReference>
<dbReference type="InterPro" id="IPR007895">
    <property type="entry name" value="MASE1"/>
</dbReference>
<dbReference type="Pfam" id="PF00990">
    <property type="entry name" value="GGDEF"/>
    <property type="match status" value="1"/>
</dbReference>
<dbReference type="InterPro" id="IPR000700">
    <property type="entry name" value="PAS-assoc_C"/>
</dbReference>
<dbReference type="Gene3D" id="3.30.450.20">
    <property type="entry name" value="PAS domain"/>
    <property type="match status" value="3"/>
</dbReference>
<evidence type="ECO:0000256" key="1">
    <source>
        <dbReference type="ARBA" id="ARBA00001946"/>
    </source>
</evidence>
<sequence>MTTETLLPPPRPAAVRASAVLLGVLSFLLTFFCGELIKVNGQISPLWFPTALLTVVVFRYSNKSLPLMLGCCFTGIASANSLVVGISLVSLKYPLLNLTQALLGGLLLRFLLDRQKPLDSLLSWSKMFISVCLFAPLIGGLLACWFLNHYSFRFFSIWVVSESIGMLALGPVCLLWQQGFLRKKINQHQLISTLLTLISTLILCYCVLHYSPWPLTIVMVVLLYSAVRLPRFGAFVVFLATLSMMMLMLAFNLLEIHAAKNGVLNNTPWLPFLLVIIPSHLMALVMHSFREEKKHISESETRFRHAMEYSAIGMALVSSQGRWLQVNKSLCKLLGYNEDELKAMTFQQITYPDDLAIGESQFNALLRGEIDTYSLEKRYLRKDGQIVWVLLAISLVRDSEQQPLYFIAQIEDFTGLKQTEEVNRRLMQRITLANEAGEIGVWEWNLQSGDMSWDKRMFQIYGLPEDGEASYQSWAERLHPADRQVAMDAFEDAVTASAPVDIVFRISTHQGIRYIHSKSTMVLNAKGEAERMLGINQDVTAVRQLTYALYQEKERMHITLDAIGEAVISTDDAMRVTFMNPVAESMTGWTQQHAAGNPLSDILSVTHGRRGEELDRLLLSKLPRRKFTSDLDEELMLRNRAGEQFDIHFSITPLKTQEGEMIGSVIVIQDVSESRKTMRQLSYNASHDMLTRLPNRVSFEQSLQQLLLSASDEQQTHALVFIDLDRFKAVNDSAGHAAGDALLHEISGVMQDRLRGGDLLARLGGDEFGVLLPDCSLQQAREITEELVNAVNRYPFTWQGEPHQIGASAGITLLDGSNSNISDVMSQADLACYNAKHNGRGQLSVFPAKLLTRW</sequence>
<comment type="cofactor">
    <cofactor evidence="1">
        <name>Mg(2+)</name>
        <dbReference type="ChEBI" id="CHEBI:18420"/>
    </cofactor>
</comment>
<dbReference type="EMBL" id="JFHN01000050">
    <property type="protein sequence ID" value="EXU75242.1"/>
    <property type="molecule type" value="Genomic_DNA"/>
</dbReference>
<proteinExistence type="predicted"/>
<feature type="domain" description="PAS" evidence="11">
    <location>
        <begin position="552"/>
        <end position="625"/>
    </location>
</feature>
<dbReference type="InterPro" id="IPR013655">
    <property type="entry name" value="PAS_fold_3"/>
</dbReference>
<name>A0A014PWL2_9GAMM</name>
<keyword evidence="15" id="KW-1185">Reference proteome</keyword>
<evidence type="ECO:0000259" key="13">
    <source>
        <dbReference type="PROSITE" id="PS50887"/>
    </source>
</evidence>
<dbReference type="RefSeq" id="WP_052018803.1">
    <property type="nucleotide sequence ID" value="NZ_JFHN01000050.1"/>
</dbReference>
<feature type="transmembrane region" description="Helical" evidence="10">
    <location>
        <begin position="67"/>
        <end position="89"/>
    </location>
</feature>
<evidence type="ECO:0000259" key="11">
    <source>
        <dbReference type="PROSITE" id="PS50112"/>
    </source>
</evidence>
<dbReference type="InterPro" id="IPR052155">
    <property type="entry name" value="Biofilm_reg_signaling"/>
</dbReference>
<evidence type="ECO:0000256" key="8">
    <source>
        <dbReference type="ARBA" id="ARBA00023136"/>
    </source>
</evidence>
<evidence type="ECO:0000256" key="5">
    <source>
        <dbReference type="ARBA" id="ARBA00022475"/>
    </source>
</evidence>
<evidence type="ECO:0000256" key="10">
    <source>
        <dbReference type="SAM" id="Phobius"/>
    </source>
</evidence>
<dbReference type="GO" id="GO:0052621">
    <property type="term" value="F:diguanylate cyclase activity"/>
    <property type="evidence" value="ECO:0007669"/>
    <property type="project" value="UniProtKB-EC"/>
</dbReference>
<dbReference type="Gene3D" id="2.10.70.100">
    <property type="match status" value="1"/>
</dbReference>
<evidence type="ECO:0000256" key="7">
    <source>
        <dbReference type="ARBA" id="ARBA00022989"/>
    </source>
</evidence>
<feature type="transmembrane region" description="Helical" evidence="10">
    <location>
        <begin position="43"/>
        <end position="60"/>
    </location>
</feature>
<dbReference type="PATRIC" id="fig|69222.5.peg.2553"/>
<comment type="subcellular location">
    <subcellularLocation>
        <location evidence="2">Cell membrane</location>
        <topology evidence="2">Multi-pass membrane protein</topology>
    </subcellularLocation>
</comment>
<feature type="transmembrane region" description="Helical" evidence="10">
    <location>
        <begin position="188"/>
        <end position="212"/>
    </location>
</feature>
<dbReference type="NCBIfam" id="TIGR00229">
    <property type="entry name" value="sensory_box"/>
    <property type="match status" value="2"/>
</dbReference>
<dbReference type="InterPro" id="IPR035965">
    <property type="entry name" value="PAS-like_dom_sf"/>
</dbReference>
<dbReference type="InterPro" id="IPR000014">
    <property type="entry name" value="PAS"/>
</dbReference>
<dbReference type="InterPro" id="IPR043128">
    <property type="entry name" value="Rev_trsase/Diguanyl_cyclase"/>
</dbReference>
<dbReference type="FunFam" id="3.30.70.270:FF:000001">
    <property type="entry name" value="Diguanylate cyclase domain protein"/>
    <property type="match status" value="1"/>
</dbReference>
<dbReference type="Proteomes" id="UP000019918">
    <property type="component" value="Unassembled WGS sequence"/>
</dbReference>
<feature type="domain" description="GGDEF" evidence="13">
    <location>
        <begin position="715"/>
        <end position="848"/>
    </location>
</feature>
<dbReference type="Pfam" id="PF08448">
    <property type="entry name" value="PAS_4"/>
    <property type="match status" value="1"/>
</dbReference>
<dbReference type="InterPro" id="IPR001610">
    <property type="entry name" value="PAC"/>
</dbReference>
<dbReference type="OrthoDB" id="9787514at2"/>
<keyword evidence="7 10" id="KW-1133">Transmembrane helix</keyword>
<feature type="domain" description="PAS" evidence="11">
    <location>
        <begin position="299"/>
        <end position="369"/>
    </location>
</feature>
<protein>
    <recommendedName>
        <fullName evidence="4">diguanylate cyclase</fullName>
        <ecNumber evidence="4">2.7.7.65</ecNumber>
    </recommendedName>
</protein>
<gene>
    <name evidence="14" type="ORF">BG55_12400</name>
</gene>
<reference evidence="14 15" key="1">
    <citation type="submission" date="2014-02" db="EMBL/GenBank/DDBJ databases">
        <title>Draft genome of Erwinia mallotivora strain BT-MARDI, a papaya dieback pathogen.</title>
        <authorList>
            <person name="Redzuan R."/>
            <person name="Abu Bakar N."/>
            <person name="Badrun R."/>
            <person name="Mohd Raih M.F."/>
            <person name="Rozano L."/>
            <person name="Mat Amin N."/>
        </authorList>
    </citation>
    <scope>NUCLEOTIDE SEQUENCE [LARGE SCALE GENOMIC DNA]</scope>
    <source>
        <strain evidence="14 15">BT-MARDI</strain>
    </source>
</reference>
<dbReference type="PROSITE" id="PS50112">
    <property type="entry name" value="PAS"/>
    <property type="match status" value="2"/>
</dbReference>
<feature type="transmembrane region" description="Helical" evidence="10">
    <location>
        <begin position="95"/>
        <end position="112"/>
    </location>
</feature>
<evidence type="ECO:0000256" key="3">
    <source>
        <dbReference type="ARBA" id="ARBA00004665"/>
    </source>
</evidence>
<evidence type="ECO:0000256" key="9">
    <source>
        <dbReference type="ARBA" id="ARBA00034247"/>
    </source>
</evidence>
<dbReference type="SMART" id="SM00267">
    <property type="entry name" value="GGDEF"/>
    <property type="match status" value="1"/>
</dbReference>
<organism evidence="14 15">
    <name type="scientific">Erwinia mallotivora</name>
    <dbReference type="NCBI Taxonomy" id="69222"/>
    <lineage>
        <taxon>Bacteria</taxon>
        <taxon>Pseudomonadati</taxon>
        <taxon>Pseudomonadota</taxon>
        <taxon>Gammaproteobacteria</taxon>
        <taxon>Enterobacterales</taxon>
        <taxon>Erwiniaceae</taxon>
        <taxon>Erwinia</taxon>
    </lineage>
</organism>
<evidence type="ECO:0000256" key="6">
    <source>
        <dbReference type="ARBA" id="ARBA00022692"/>
    </source>
</evidence>
<evidence type="ECO:0000256" key="2">
    <source>
        <dbReference type="ARBA" id="ARBA00004651"/>
    </source>
</evidence>
<evidence type="ECO:0000259" key="12">
    <source>
        <dbReference type="PROSITE" id="PS50113"/>
    </source>
</evidence>
<dbReference type="SMART" id="SM00086">
    <property type="entry name" value="PAC"/>
    <property type="match status" value="3"/>
</dbReference>
<dbReference type="PANTHER" id="PTHR44757:SF4">
    <property type="entry name" value="DIGUANYLATE CYCLASE DGCE-RELATED"/>
    <property type="match status" value="1"/>
</dbReference>
<feature type="domain" description="PAC" evidence="12">
    <location>
        <begin position="631"/>
        <end position="683"/>
    </location>
</feature>